<dbReference type="Gene3D" id="3.30.470.20">
    <property type="entry name" value="ATP-grasp fold, B domain"/>
    <property type="match status" value="1"/>
</dbReference>
<organism evidence="13 14">
    <name type="scientific">Leptotrombidium deliense</name>
    <dbReference type="NCBI Taxonomy" id="299467"/>
    <lineage>
        <taxon>Eukaryota</taxon>
        <taxon>Metazoa</taxon>
        <taxon>Ecdysozoa</taxon>
        <taxon>Arthropoda</taxon>
        <taxon>Chelicerata</taxon>
        <taxon>Arachnida</taxon>
        <taxon>Acari</taxon>
        <taxon>Acariformes</taxon>
        <taxon>Trombidiformes</taxon>
        <taxon>Prostigmata</taxon>
        <taxon>Anystina</taxon>
        <taxon>Parasitengona</taxon>
        <taxon>Trombiculoidea</taxon>
        <taxon>Trombiculidae</taxon>
        <taxon>Leptotrombidium</taxon>
    </lineage>
</organism>
<dbReference type="AlphaFoldDB" id="A0A443SA39"/>
<dbReference type="PANTHER" id="PTHR43599">
    <property type="entry name" value="MULTIFUNCTIONAL PROTEIN ADE2"/>
    <property type="match status" value="1"/>
</dbReference>
<dbReference type="SUPFAM" id="SSF56104">
    <property type="entry name" value="SAICAR synthase-like"/>
    <property type="match status" value="1"/>
</dbReference>
<dbReference type="EMBL" id="NCKV01005011">
    <property type="protein sequence ID" value="RWS24334.1"/>
    <property type="molecule type" value="Genomic_DNA"/>
</dbReference>
<keyword evidence="10" id="KW-0456">Lyase</keyword>
<dbReference type="Pfam" id="PF01259">
    <property type="entry name" value="SAICAR_synt"/>
    <property type="match status" value="1"/>
</dbReference>
<evidence type="ECO:0000256" key="11">
    <source>
        <dbReference type="ARBA" id="ARBA00023268"/>
    </source>
</evidence>
<dbReference type="PROSITE" id="PS01057">
    <property type="entry name" value="SAICAR_SYNTHETASE_1"/>
    <property type="match status" value="1"/>
</dbReference>
<evidence type="ECO:0000259" key="12">
    <source>
        <dbReference type="SMART" id="SM01001"/>
    </source>
</evidence>
<dbReference type="FunFam" id="3.30.470.20:FF:000020">
    <property type="entry name" value="Probable multifunctional protein ADE2"/>
    <property type="match status" value="1"/>
</dbReference>
<dbReference type="GO" id="GO:0006189">
    <property type="term" value="P:'de novo' IMP biosynthetic process"/>
    <property type="evidence" value="ECO:0007669"/>
    <property type="project" value="UniProtKB-UniPathway"/>
</dbReference>
<comment type="caution">
    <text evidence="13">The sequence shown here is derived from an EMBL/GenBank/DDBJ whole genome shotgun (WGS) entry which is preliminary data.</text>
</comment>
<dbReference type="Proteomes" id="UP000288716">
    <property type="component" value="Unassembled WGS sequence"/>
</dbReference>
<protein>
    <submittedName>
        <fullName evidence="13">Multifunctional protein ADE2-like protein</fullName>
    </submittedName>
</protein>
<sequence>MEIDEKQIGEKIIEGKTKRVFHLKNESGLVYVLSKDRITAGDGAKAHEMKGKAKLSTQTNCAVFEFLNAVGIKTHFVSRVAKHCKDSEQAFVAKECAMIPIEWVTRRVATGSYLRRNPHVKEGYRFAPPKLETFFKDDENHDPFWSLETLIEAKLNCGGLVITETHVQEMLKITQLVFEVLERVWQTLNHALIDMKIEFGVVNGNEIVVADVIDNDSWRLWPGGDKRLMLDKQVYRNMDASKIDENAIAEVRSKFEIVAERTQKLFGSMIPQVSTSPQIGIILGSKTDLPHAEKIKSTLTSKYGINDVEIHVCSAHKSTEYALNVISRLMQWPTCQVIIACAGRSNGLGPVAAANTTVPVLNCPPMSDTAALQVDVWSSLRLPSGMGSPTIIGPENAALAAAQIIGNNSPFVWSKIRSQQAYTIVQMMHDDSRLNKA</sequence>
<dbReference type="GO" id="GO:0005829">
    <property type="term" value="C:cytosol"/>
    <property type="evidence" value="ECO:0007669"/>
    <property type="project" value="TreeGrafter"/>
</dbReference>
<evidence type="ECO:0000313" key="14">
    <source>
        <dbReference type="Proteomes" id="UP000288716"/>
    </source>
</evidence>
<evidence type="ECO:0000256" key="9">
    <source>
        <dbReference type="ARBA" id="ARBA00022840"/>
    </source>
</evidence>
<keyword evidence="9" id="KW-0067">ATP-binding</keyword>
<dbReference type="Gene3D" id="3.40.50.1970">
    <property type="match status" value="1"/>
</dbReference>
<dbReference type="OrthoDB" id="9991235at2759"/>
<dbReference type="UniPathway" id="UPA00074">
    <property type="reaction ID" value="UER00130"/>
</dbReference>
<reference evidence="13 14" key="1">
    <citation type="journal article" date="2018" name="Gigascience">
        <title>Genomes of trombidid mites reveal novel predicted allergens and laterally-transferred genes associated with secondary metabolism.</title>
        <authorList>
            <person name="Dong X."/>
            <person name="Chaisiri K."/>
            <person name="Xia D."/>
            <person name="Armstrong S.D."/>
            <person name="Fang Y."/>
            <person name="Donnelly M.J."/>
            <person name="Kadowaki T."/>
            <person name="McGarry J.W."/>
            <person name="Darby A.C."/>
            <person name="Makepeace B.L."/>
        </authorList>
    </citation>
    <scope>NUCLEOTIDE SEQUENCE [LARGE SCALE GENOMIC DNA]</scope>
    <source>
        <strain evidence="13">UoL-UT</strain>
    </source>
</reference>
<dbReference type="SUPFAM" id="SSF52255">
    <property type="entry name" value="N5-CAIR mutase (phosphoribosylaminoimidazole carboxylase, PurE)"/>
    <property type="match status" value="1"/>
</dbReference>
<keyword evidence="5" id="KW-0436">Ligase</keyword>
<accession>A0A443SA39</accession>
<dbReference type="GO" id="GO:0016831">
    <property type="term" value="F:carboxy-lyase activity"/>
    <property type="evidence" value="ECO:0007669"/>
    <property type="project" value="UniProtKB-KW"/>
</dbReference>
<evidence type="ECO:0000313" key="13">
    <source>
        <dbReference type="EMBL" id="RWS24334.1"/>
    </source>
</evidence>
<dbReference type="Pfam" id="PF00731">
    <property type="entry name" value="AIRC"/>
    <property type="match status" value="1"/>
</dbReference>
<dbReference type="SMART" id="SM01001">
    <property type="entry name" value="AIRC"/>
    <property type="match status" value="1"/>
</dbReference>
<evidence type="ECO:0000256" key="4">
    <source>
        <dbReference type="ARBA" id="ARBA00011020"/>
    </source>
</evidence>
<dbReference type="Gene3D" id="3.30.200.20">
    <property type="entry name" value="Phosphorylase Kinase, domain 1"/>
    <property type="match status" value="1"/>
</dbReference>
<dbReference type="HAMAP" id="MF_00137">
    <property type="entry name" value="SAICAR_synth"/>
    <property type="match status" value="1"/>
</dbReference>
<evidence type="ECO:0000256" key="8">
    <source>
        <dbReference type="ARBA" id="ARBA00022793"/>
    </source>
</evidence>
<keyword evidence="8" id="KW-0210">Decarboxylase</keyword>
<dbReference type="PANTHER" id="PTHR43599:SF3">
    <property type="entry name" value="SI:DKEY-6E2.2"/>
    <property type="match status" value="1"/>
</dbReference>
<comment type="pathway">
    <text evidence="1">Purine metabolism; IMP biosynthesis via de novo pathway; 5-amino-1-(5-phospho-D-ribosyl)imidazole-4-carboxamide from 5-amino-1-(5-phospho-D-ribosyl)imidazole-4-carboxylate: step 1/2.</text>
</comment>
<comment type="similarity">
    <text evidence="4">In the N-terminal section; belongs to the SAICAR synthetase family.</text>
</comment>
<dbReference type="InterPro" id="IPR000031">
    <property type="entry name" value="PurE_dom"/>
</dbReference>
<proteinExistence type="inferred from homology"/>
<gene>
    <name evidence="13" type="ORF">B4U80_05814</name>
</gene>
<dbReference type="VEuPathDB" id="VectorBase:LDEU007707"/>
<dbReference type="InterPro" id="IPR018236">
    <property type="entry name" value="SAICAR_synthetase_CS"/>
</dbReference>
<dbReference type="InterPro" id="IPR050089">
    <property type="entry name" value="SAICAR_synthetase"/>
</dbReference>
<dbReference type="FunFam" id="3.30.200.20:FF:000183">
    <property type="entry name" value="Probable multifunctional protein ADE2"/>
    <property type="match status" value="1"/>
</dbReference>
<dbReference type="GO" id="GO:0005524">
    <property type="term" value="F:ATP binding"/>
    <property type="evidence" value="ECO:0007669"/>
    <property type="project" value="UniProtKB-KW"/>
</dbReference>
<dbReference type="STRING" id="299467.A0A443SA39"/>
<dbReference type="CDD" id="cd01416">
    <property type="entry name" value="SAICAR_synt_Ade5"/>
    <property type="match status" value="1"/>
</dbReference>
<comment type="similarity">
    <text evidence="3">In the C-terminal section; belongs to the AIR carboxylase family. Class II subfamily.</text>
</comment>
<evidence type="ECO:0000256" key="2">
    <source>
        <dbReference type="ARBA" id="ARBA00004747"/>
    </source>
</evidence>
<evidence type="ECO:0000256" key="7">
    <source>
        <dbReference type="ARBA" id="ARBA00022755"/>
    </source>
</evidence>
<keyword evidence="11" id="KW-0511">Multifunctional enzyme</keyword>
<evidence type="ECO:0000256" key="10">
    <source>
        <dbReference type="ARBA" id="ARBA00023239"/>
    </source>
</evidence>
<keyword evidence="14" id="KW-1185">Reference proteome</keyword>
<comment type="pathway">
    <text evidence="2">Purine metabolism; IMP biosynthesis via de novo pathway; 5-amino-1-(5-phospho-D-ribosyl)imidazole-4-carboxylate from 5-amino-1-(5-phospho-D-ribosyl)imidazole (carboxylase route): step 1/1.</text>
</comment>
<evidence type="ECO:0000256" key="1">
    <source>
        <dbReference type="ARBA" id="ARBA00004672"/>
    </source>
</evidence>
<evidence type="ECO:0000256" key="6">
    <source>
        <dbReference type="ARBA" id="ARBA00022741"/>
    </source>
</evidence>
<evidence type="ECO:0000256" key="3">
    <source>
        <dbReference type="ARBA" id="ARBA00010478"/>
    </source>
</evidence>
<evidence type="ECO:0000256" key="5">
    <source>
        <dbReference type="ARBA" id="ARBA00022598"/>
    </source>
</evidence>
<keyword evidence="6" id="KW-0547">Nucleotide-binding</keyword>
<dbReference type="GO" id="GO:0004639">
    <property type="term" value="F:phosphoribosylaminoimidazolesuccinocarboxamide synthase activity"/>
    <property type="evidence" value="ECO:0007669"/>
    <property type="project" value="InterPro"/>
</dbReference>
<feature type="domain" description="PurE" evidence="12">
    <location>
        <begin position="277"/>
        <end position="427"/>
    </location>
</feature>
<name>A0A443SA39_9ACAR</name>
<dbReference type="PROSITE" id="PS01058">
    <property type="entry name" value="SAICAR_SYNTHETASE_2"/>
    <property type="match status" value="1"/>
</dbReference>
<keyword evidence="7" id="KW-0658">Purine biosynthesis</keyword>
<dbReference type="InterPro" id="IPR028923">
    <property type="entry name" value="SAICAR_synt/ADE2_N"/>
</dbReference>